<dbReference type="PANTHER" id="PTHR30041">
    <property type="entry name" value="ARSENATE REDUCTASE"/>
    <property type="match status" value="1"/>
</dbReference>
<dbReference type="OrthoDB" id="9794155at2"/>
<dbReference type="PROSITE" id="PS51353">
    <property type="entry name" value="ARSC"/>
    <property type="match status" value="1"/>
</dbReference>
<dbReference type="InterPro" id="IPR006504">
    <property type="entry name" value="Tscrpt_reg_Spx/MgsR"/>
</dbReference>
<dbReference type="RefSeq" id="WP_132770195.1">
    <property type="nucleotide sequence ID" value="NZ_SMAB01000021.1"/>
</dbReference>
<dbReference type="Proteomes" id="UP000295788">
    <property type="component" value="Unassembled WGS sequence"/>
</dbReference>
<comment type="similarity">
    <text evidence="1">Belongs to the ArsC family.</text>
</comment>
<name>A0A4R3K928_9BACI</name>
<dbReference type="SUPFAM" id="SSF52833">
    <property type="entry name" value="Thioredoxin-like"/>
    <property type="match status" value="1"/>
</dbReference>
<organism evidence="2 3">
    <name type="scientific">Tepidibacillus fermentans</name>
    <dbReference type="NCBI Taxonomy" id="1281767"/>
    <lineage>
        <taxon>Bacteria</taxon>
        <taxon>Bacillati</taxon>
        <taxon>Bacillota</taxon>
        <taxon>Bacilli</taxon>
        <taxon>Bacillales</taxon>
        <taxon>Bacillaceae</taxon>
        <taxon>Tepidibacillus</taxon>
    </lineage>
</organism>
<dbReference type="NCBIfam" id="TIGR01617">
    <property type="entry name" value="arsC_related"/>
    <property type="match status" value="1"/>
</dbReference>
<evidence type="ECO:0000256" key="1">
    <source>
        <dbReference type="PROSITE-ProRule" id="PRU01282"/>
    </source>
</evidence>
<dbReference type="InterPro" id="IPR006660">
    <property type="entry name" value="Arsenate_reductase-like"/>
</dbReference>
<gene>
    <name evidence="2" type="ORF">EDD72_12133</name>
</gene>
<proteinExistence type="inferred from homology"/>
<reference evidence="2 3" key="1">
    <citation type="submission" date="2019-03" db="EMBL/GenBank/DDBJ databases">
        <title>Genomic Encyclopedia of Type Strains, Phase IV (KMG-IV): sequencing the most valuable type-strain genomes for metagenomic binning, comparative biology and taxonomic classification.</title>
        <authorList>
            <person name="Goeker M."/>
        </authorList>
    </citation>
    <scope>NUCLEOTIDE SEQUENCE [LARGE SCALE GENOMIC DNA]</scope>
    <source>
        <strain evidence="2 3">DSM 23802</strain>
    </source>
</reference>
<dbReference type="Gene3D" id="3.40.30.10">
    <property type="entry name" value="Glutaredoxin"/>
    <property type="match status" value="1"/>
</dbReference>
<keyword evidence="3" id="KW-1185">Reference proteome</keyword>
<evidence type="ECO:0000313" key="2">
    <source>
        <dbReference type="EMBL" id="TCS79408.1"/>
    </source>
</evidence>
<dbReference type="EMBL" id="SMAB01000021">
    <property type="protein sequence ID" value="TCS79408.1"/>
    <property type="molecule type" value="Genomic_DNA"/>
</dbReference>
<comment type="caution">
    <text evidence="2">The sequence shown here is derived from an EMBL/GenBank/DDBJ whole genome shotgun (WGS) entry which is preliminary data.</text>
</comment>
<dbReference type="Pfam" id="PF03960">
    <property type="entry name" value="ArsC"/>
    <property type="match status" value="1"/>
</dbReference>
<dbReference type="PANTHER" id="PTHR30041:SF8">
    <property type="entry name" value="PROTEIN YFFB"/>
    <property type="match status" value="1"/>
</dbReference>
<dbReference type="InterPro" id="IPR036249">
    <property type="entry name" value="Thioredoxin-like_sf"/>
</dbReference>
<dbReference type="AlphaFoldDB" id="A0A4R3K928"/>
<accession>A0A4R3K928</accession>
<protein>
    <submittedName>
        <fullName evidence="2">Arsenate reductase</fullName>
    </submittedName>
</protein>
<dbReference type="CDD" id="cd03036">
    <property type="entry name" value="ArsC_like"/>
    <property type="match status" value="1"/>
</dbReference>
<dbReference type="PROSITE" id="PS51354">
    <property type="entry name" value="GLUTAREDOXIN_2"/>
    <property type="match status" value="1"/>
</dbReference>
<sequence length="120" mass="13799">MIKIYYYNKCGTSRKAKKFFDENRIPYEIVQIIEEPPTKAELKEMVQKSGVNIKKFFNTSGGSYRELGMKDKIKSLSEDELLDILASDGKIIKRPLITNGEVTTVGWNDGIAETWLKFKE</sequence>
<evidence type="ECO:0000313" key="3">
    <source>
        <dbReference type="Proteomes" id="UP000295788"/>
    </source>
</evidence>